<reference evidence="2 3" key="1">
    <citation type="submission" date="2013-10" db="EMBL/GenBank/DDBJ databases">
        <title>Salinisphaera halophila YIM 95161 Genome Sequencing.</title>
        <authorList>
            <person name="Lai Q."/>
            <person name="Li C."/>
            <person name="Shao Z."/>
        </authorList>
    </citation>
    <scope>NUCLEOTIDE SEQUENCE [LARGE SCALE GENOMIC DNA]</scope>
    <source>
        <strain evidence="2 3">YIM 95161</strain>
    </source>
</reference>
<protein>
    <submittedName>
        <fullName evidence="2">Uncharacterized protein</fullName>
    </submittedName>
</protein>
<dbReference type="EMBL" id="AYKF01000088">
    <property type="protein sequence ID" value="ROO28265.1"/>
    <property type="molecule type" value="Genomic_DNA"/>
</dbReference>
<proteinExistence type="predicted"/>
<evidence type="ECO:0000313" key="2">
    <source>
        <dbReference type="EMBL" id="ROO28265.1"/>
    </source>
</evidence>
<organism evidence="2 3">
    <name type="scientific">Salinisphaera orenii YIM 95161</name>
    <dbReference type="NCBI Taxonomy" id="1051139"/>
    <lineage>
        <taxon>Bacteria</taxon>
        <taxon>Pseudomonadati</taxon>
        <taxon>Pseudomonadota</taxon>
        <taxon>Gammaproteobacteria</taxon>
        <taxon>Salinisphaerales</taxon>
        <taxon>Salinisphaeraceae</taxon>
        <taxon>Salinisphaera</taxon>
    </lineage>
</organism>
<accession>A0A423PRN1</accession>
<comment type="caution">
    <text evidence="2">The sequence shown here is derived from an EMBL/GenBank/DDBJ whole genome shotgun (WGS) entry which is preliminary data.</text>
</comment>
<sequence>MPATRDTTCDLIERPAAPRPRRSPLQSLPHGVALMEQLATARIAVDALTGMGCLIRAIQITPDGATIALHRAPPAGVLERHGALDYGRHDATAGEAVRGLCWRGVFVEWPVPASEVPA</sequence>
<evidence type="ECO:0000256" key="1">
    <source>
        <dbReference type="SAM" id="MobiDB-lite"/>
    </source>
</evidence>
<dbReference type="AlphaFoldDB" id="A0A423PRN1"/>
<dbReference type="Proteomes" id="UP000285123">
    <property type="component" value="Unassembled WGS sequence"/>
</dbReference>
<feature type="region of interest" description="Disordered" evidence="1">
    <location>
        <begin position="1"/>
        <end position="26"/>
    </location>
</feature>
<gene>
    <name evidence="2" type="ORF">SAHL_10680</name>
</gene>
<dbReference type="RefSeq" id="WP_123591397.1">
    <property type="nucleotide sequence ID" value="NZ_AYKF01000088.1"/>
</dbReference>
<name>A0A423PRN1_9GAMM</name>
<evidence type="ECO:0000313" key="3">
    <source>
        <dbReference type="Proteomes" id="UP000285123"/>
    </source>
</evidence>